<dbReference type="InterPro" id="IPR005299">
    <property type="entry name" value="MeTrfase_7"/>
</dbReference>
<keyword evidence="5" id="KW-1185">Reference proteome</keyword>
<evidence type="ECO:0000256" key="2">
    <source>
        <dbReference type="ARBA" id="ARBA00022842"/>
    </source>
</evidence>
<organism evidence="4 5">
    <name type="scientific">Riccia sorocarpa</name>
    <dbReference type="NCBI Taxonomy" id="122646"/>
    <lineage>
        <taxon>Eukaryota</taxon>
        <taxon>Viridiplantae</taxon>
        <taxon>Streptophyta</taxon>
        <taxon>Embryophyta</taxon>
        <taxon>Marchantiophyta</taxon>
        <taxon>Marchantiopsida</taxon>
        <taxon>Marchantiidae</taxon>
        <taxon>Marchantiales</taxon>
        <taxon>Ricciaceae</taxon>
        <taxon>Riccia</taxon>
    </lineage>
</organism>
<accession>A0ABD3H820</accession>
<evidence type="ECO:0000313" key="5">
    <source>
        <dbReference type="Proteomes" id="UP001633002"/>
    </source>
</evidence>
<dbReference type="Pfam" id="PF03492">
    <property type="entry name" value="Methyltransf_7"/>
    <property type="match status" value="1"/>
</dbReference>
<feature type="region of interest" description="Disordered" evidence="3">
    <location>
        <begin position="1"/>
        <end position="30"/>
    </location>
</feature>
<dbReference type="SUPFAM" id="SSF53335">
    <property type="entry name" value="S-adenosyl-L-methionine-dependent methyltransferases"/>
    <property type="match status" value="1"/>
</dbReference>
<dbReference type="AlphaFoldDB" id="A0ABD3H820"/>
<evidence type="ECO:0000256" key="3">
    <source>
        <dbReference type="SAM" id="MobiDB-lite"/>
    </source>
</evidence>
<comment type="caution">
    <text evidence="4">The sequence shown here is derived from an EMBL/GenBank/DDBJ whole genome shotgun (WGS) entry which is preliminary data.</text>
</comment>
<dbReference type="Gene3D" id="3.40.50.150">
    <property type="entry name" value="Vaccinia Virus protein VP39"/>
    <property type="match status" value="1"/>
</dbReference>
<dbReference type="Gene3D" id="1.10.1200.270">
    <property type="entry name" value="Methyltransferase, alpha-helical capping domain"/>
    <property type="match status" value="1"/>
</dbReference>
<dbReference type="PANTHER" id="PTHR31009">
    <property type="entry name" value="S-ADENOSYL-L-METHIONINE:CARBOXYL METHYLTRANSFERASE FAMILY PROTEIN"/>
    <property type="match status" value="1"/>
</dbReference>
<sequence length="385" mass="43230">MRVHAALPDSSPVTPGCVGMTQGGGDNSYAQNSKVQRKLTDSVLPLFFEAIRSMRLPESDEVFRIIDMGCSSGPNTVTNVEAIIEQVQARYREQGSKMPEVQVFFQDLPDNDFNTLFKYLSSETKNSRIAKALNYKAAAVAGSFCDCLFPKANINIALSTLALHWLSKIPDAVLDKQSPAYNCGQTDLHCARLATVQAFSEQAERELDSFLAARAYEVVSGGLVFLTFMIQQGDFYPYRLDPLVHAQDEVWNQLVAEGAVSEELRDAYNLPSYFRTLGEVKKQLEKYSSVFQVEKYEVIPQKYDRMLDGYSNLRQSARAQVLFTQGLCESLHESYFGKSTTDLFYTRLEEAYYDLFSGWKSGAVKPEQLSSLGMLVLTLRRITVC</sequence>
<dbReference type="Proteomes" id="UP001633002">
    <property type="component" value="Unassembled WGS sequence"/>
</dbReference>
<proteinExistence type="predicted"/>
<dbReference type="InterPro" id="IPR042086">
    <property type="entry name" value="MeTrfase_capping"/>
</dbReference>
<dbReference type="EMBL" id="JBJQOH010000004">
    <property type="protein sequence ID" value="KAL3687645.1"/>
    <property type="molecule type" value="Genomic_DNA"/>
</dbReference>
<keyword evidence="2" id="KW-0460">Magnesium</keyword>
<dbReference type="InterPro" id="IPR029063">
    <property type="entry name" value="SAM-dependent_MTases_sf"/>
</dbReference>
<evidence type="ECO:0000256" key="1">
    <source>
        <dbReference type="ARBA" id="ARBA00022723"/>
    </source>
</evidence>
<gene>
    <name evidence="4" type="ORF">R1sor_013954</name>
</gene>
<evidence type="ECO:0000313" key="4">
    <source>
        <dbReference type="EMBL" id="KAL3687645.1"/>
    </source>
</evidence>
<keyword evidence="1" id="KW-0479">Metal-binding</keyword>
<dbReference type="GO" id="GO:0046872">
    <property type="term" value="F:metal ion binding"/>
    <property type="evidence" value="ECO:0007669"/>
    <property type="project" value="UniProtKB-KW"/>
</dbReference>
<name>A0ABD3H820_9MARC</name>
<protein>
    <submittedName>
        <fullName evidence="4">Uncharacterized protein</fullName>
    </submittedName>
</protein>
<reference evidence="4 5" key="1">
    <citation type="submission" date="2024-09" db="EMBL/GenBank/DDBJ databases">
        <title>Chromosome-scale assembly of Riccia sorocarpa.</title>
        <authorList>
            <person name="Paukszto L."/>
        </authorList>
    </citation>
    <scope>NUCLEOTIDE SEQUENCE [LARGE SCALE GENOMIC DNA]</scope>
    <source>
        <strain evidence="4">LP-2024</strain>
        <tissue evidence="4">Aerial parts of the thallus</tissue>
    </source>
</reference>